<feature type="compositionally biased region" description="Acidic residues" evidence="1">
    <location>
        <begin position="189"/>
        <end position="199"/>
    </location>
</feature>
<keyword evidence="3" id="KW-1185">Reference proteome</keyword>
<evidence type="ECO:0000256" key="1">
    <source>
        <dbReference type="SAM" id="MobiDB-lite"/>
    </source>
</evidence>
<gene>
    <name evidence="2" type="ORF">BGZ95_005966</name>
</gene>
<protein>
    <submittedName>
        <fullName evidence="2">Uncharacterized protein</fullName>
    </submittedName>
</protein>
<dbReference type="EMBL" id="JAAAIL010002767">
    <property type="protein sequence ID" value="KAG0254667.1"/>
    <property type="molecule type" value="Genomic_DNA"/>
</dbReference>
<proteinExistence type="predicted"/>
<feature type="compositionally biased region" description="Polar residues" evidence="1">
    <location>
        <begin position="168"/>
        <end position="179"/>
    </location>
</feature>
<dbReference type="AlphaFoldDB" id="A0AAD4H1A7"/>
<evidence type="ECO:0000313" key="3">
    <source>
        <dbReference type="Proteomes" id="UP001194580"/>
    </source>
</evidence>
<feature type="compositionally biased region" description="Low complexity" evidence="1">
    <location>
        <begin position="200"/>
        <end position="214"/>
    </location>
</feature>
<dbReference type="Proteomes" id="UP001194580">
    <property type="component" value="Unassembled WGS sequence"/>
</dbReference>
<organism evidence="2 3">
    <name type="scientific">Linnemannia exigua</name>
    <dbReference type="NCBI Taxonomy" id="604196"/>
    <lineage>
        <taxon>Eukaryota</taxon>
        <taxon>Fungi</taxon>
        <taxon>Fungi incertae sedis</taxon>
        <taxon>Mucoromycota</taxon>
        <taxon>Mortierellomycotina</taxon>
        <taxon>Mortierellomycetes</taxon>
        <taxon>Mortierellales</taxon>
        <taxon>Mortierellaceae</taxon>
        <taxon>Linnemannia</taxon>
    </lineage>
</organism>
<sequence length="543" mass="61792">MTSDRALPSPSRITSYTNQPSEWLKYIPAKRVGASYFRDTTPLSWSSNGYFTFRGATLKTKDRLVSELGCWIQVFKESGCQILVNKAQFLERESTTEYWTQLTKDQYRQECSTLNLKRGIAIRKENLKQHNYYSQIMTDELKDIEQVNYIHQPINPFLAVKDINQCSSNTPMSSVTPTPKSAKVSFKDDMDETNEDSDGSYEPSSELSSQGSSPRRPLRRWVYLYPQGQGQLRYPADFQRPWMIGKHNVAGILCALNHIYLVQRDDVSSSLFVALGDELWDVLQAPSLDNLMNAKTIEDLFDVAVRLATLRYQDGRKLARRWDGDDAVGEVLSALTKTSALWDTNRAQDNEVTDTKKRNDPFLEADTVFPPSEARRSSASSRRGARPDYFSKIQDRGRSYFPLVVEIKKTKQGECVLLSDLEKIALQMKDSLDSMAHDKINLEGVQVYGYTIVEHEIYLYSMTIEAPGIYIMREISKAYLPRNHADMSVLPFTINLFKNLQQYLKDSASLCGRPLLAAAYDGVVKTLGTPMKRPRSGWDATNV</sequence>
<evidence type="ECO:0000313" key="2">
    <source>
        <dbReference type="EMBL" id="KAG0254667.1"/>
    </source>
</evidence>
<comment type="caution">
    <text evidence="2">The sequence shown here is derived from an EMBL/GenBank/DDBJ whole genome shotgun (WGS) entry which is preliminary data.</text>
</comment>
<reference evidence="2" key="1">
    <citation type="journal article" date="2020" name="Fungal Divers.">
        <title>Resolving the Mortierellaceae phylogeny through synthesis of multi-gene phylogenetics and phylogenomics.</title>
        <authorList>
            <person name="Vandepol N."/>
            <person name="Liber J."/>
            <person name="Desiro A."/>
            <person name="Na H."/>
            <person name="Kennedy M."/>
            <person name="Barry K."/>
            <person name="Grigoriev I.V."/>
            <person name="Miller A.N."/>
            <person name="O'Donnell K."/>
            <person name="Stajich J.E."/>
            <person name="Bonito G."/>
        </authorList>
    </citation>
    <scope>NUCLEOTIDE SEQUENCE</scope>
    <source>
        <strain evidence="2">NRRL 28262</strain>
    </source>
</reference>
<feature type="compositionally biased region" description="Basic and acidic residues" evidence="1">
    <location>
        <begin position="346"/>
        <end position="361"/>
    </location>
</feature>
<name>A0AAD4H1A7_9FUNG</name>
<accession>A0AAD4H1A7</accession>
<feature type="region of interest" description="Disordered" evidence="1">
    <location>
        <begin position="346"/>
        <end position="385"/>
    </location>
</feature>
<feature type="region of interest" description="Disordered" evidence="1">
    <location>
        <begin position="168"/>
        <end position="214"/>
    </location>
</feature>